<comment type="subcellular location">
    <subcellularLocation>
        <location evidence="1">Cytoplasm</location>
    </subcellularLocation>
</comment>
<organism evidence="2 3">
    <name type="scientific">Vreelandella halophila</name>
    <dbReference type="NCBI Taxonomy" id="86177"/>
    <lineage>
        <taxon>Bacteria</taxon>
        <taxon>Pseudomonadati</taxon>
        <taxon>Pseudomonadota</taxon>
        <taxon>Gammaproteobacteria</taxon>
        <taxon>Oceanospirillales</taxon>
        <taxon>Halomonadaceae</taxon>
        <taxon>Vreelandella</taxon>
    </lineage>
</organism>
<dbReference type="HAMAP" id="MF_02216">
    <property type="entry name" value="UbiK"/>
    <property type="match status" value="1"/>
</dbReference>
<dbReference type="GO" id="GO:0006744">
    <property type="term" value="P:ubiquinone biosynthetic process"/>
    <property type="evidence" value="ECO:0007669"/>
    <property type="project" value="UniProtKB-UniRule"/>
</dbReference>
<dbReference type="GO" id="GO:0005829">
    <property type="term" value="C:cytosol"/>
    <property type="evidence" value="ECO:0007669"/>
    <property type="project" value="TreeGrafter"/>
</dbReference>
<dbReference type="RefSeq" id="WP_151440672.1">
    <property type="nucleotide sequence ID" value="NZ_WMEX01000002.1"/>
</dbReference>
<evidence type="ECO:0000313" key="3">
    <source>
        <dbReference type="Proteomes" id="UP000460751"/>
    </source>
</evidence>
<evidence type="ECO:0000313" key="2">
    <source>
        <dbReference type="EMBL" id="MYL26234.1"/>
    </source>
</evidence>
<proteinExistence type="inferred from homology"/>
<dbReference type="Pfam" id="PF04380">
    <property type="entry name" value="BMFP"/>
    <property type="match status" value="1"/>
</dbReference>
<accession>A0A9X5B572</accession>
<keyword evidence="3" id="KW-1185">Reference proteome</keyword>
<keyword evidence="1" id="KW-0831">Ubiquinone biosynthesis</keyword>
<reference evidence="2 3" key="1">
    <citation type="submission" date="2019-11" db="EMBL/GenBank/DDBJ databases">
        <title>Genome sequences of 17 halophilic strains isolated from different environments.</title>
        <authorList>
            <person name="Furrow R.E."/>
        </authorList>
    </citation>
    <scope>NUCLEOTIDE SEQUENCE [LARGE SCALE GENOMIC DNA]</scope>
    <source>
        <strain evidence="2 3">22507_15_FS</strain>
    </source>
</reference>
<gene>
    <name evidence="1" type="primary">ubiK</name>
    <name evidence="2" type="ORF">GLW01_05435</name>
</gene>
<dbReference type="InterPro" id="IPR007475">
    <property type="entry name" value="UbiK"/>
</dbReference>
<comment type="similarity">
    <text evidence="1">Belongs to the UbiK family.</text>
</comment>
<dbReference type="OrthoDB" id="5297354at2"/>
<dbReference type="PANTHER" id="PTHR38040:SF1">
    <property type="entry name" value="UBIQUINONE BIOSYNTHESIS ACCESSORY FACTOR UBIK"/>
    <property type="match status" value="1"/>
</dbReference>
<comment type="function">
    <text evidence="1">Required for efficient ubiquinone (coenzyme Q) biosynthesis. UbiK is probably an accessory factor of Ubi enzymes and facilitates ubiquinone biosynthesis by acting as an assembly factor, a targeting factor, or both.</text>
</comment>
<evidence type="ECO:0000256" key="1">
    <source>
        <dbReference type="HAMAP-Rule" id="MF_02216"/>
    </source>
</evidence>
<comment type="caution">
    <text evidence="2">The sequence shown here is derived from an EMBL/GenBank/DDBJ whole genome shotgun (WGS) entry which is preliminary data.</text>
</comment>
<dbReference type="AlphaFoldDB" id="A0A9X5B572"/>
<protein>
    <recommendedName>
        <fullName evidence="1">Ubiquinone biosynthesis accessory factor UbiK</fullName>
    </recommendedName>
</protein>
<keyword evidence="1" id="KW-0963">Cytoplasm</keyword>
<dbReference type="Proteomes" id="UP000460751">
    <property type="component" value="Unassembled WGS sequence"/>
</dbReference>
<comment type="pathway">
    <text evidence="1">Cofactor biosynthesis; ubiquinone biosynthesis.</text>
</comment>
<dbReference type="PANTHER" id="PTHR38040">
    <property type="entry name" value="UBIQUINONE BIOSYNTHESIS ACCESSORY FACTOR UBIK"/>
    <property type="match status" value="1"/>
</dbReference>
<name>A0A9X5B572_9GAMM</name>
<sequence length="87" mass="10069">MPRSPQDLFSELRGQLDQFMPDMARVARDDVEQHVRMAVTSVLDRLDLVTREEFDAQSAVLTRTREKVEALEKRVAALEEQLGRDQQ</sequence>
<dbReference type="EMBL" id="WMEX01000002">
    <property type="protein sequence ID" value="MYL26234.1"/>
    <property type="molecule type" value="Genomic_DNA"/>
</dbReference>